<accession>A0AAV4S4T2</accession>
<evidence type="ECO:0000313" key="3">
    <source>
        <dbReference type="Proteomes" id="UP001054837"/>
    </source>
</evidence>
<protein>
    <submittedName>
        <fullName evidence="2">Uncharacterized protein</fullName>
    </submittedName>
</protein>
<feature type="region of interest" description="Disordered" evidence="1">
    <location>
        <begin position="46"/>
        <end position="76"/>
    </location>
</feature>
<dbReference type="EMBL" id="BPLQ01007130">
    <property type="protein sequence ID" value="GIY28071.1"/>
    <property type="molecule type" value="Genomic_DNA"/>
</dbReference>
<dbReference type="AlphaFoldDB" id="A0AAV4S4T2"/>
<reference evidence="2 3" key="1">
    <citation type="submission" date="2021-06" db="EMBL/GenBank/DDBJ databases">
        <title>Caerostris darwini draft genome.</title>
        <authorList>
            <person name="Kono N."/>
            <person name="Arakawa K."/>
        </authorList>
    </citation>
    <scope>NUCLEOTIDE SEQUENCE [LARGE SCALE GENOMIC DNA]</scope>
</reference>
<keyword evidence="3" id="KW-1185">Reference proteome</keyword>
<evidence type="ECO:0000313" key="2">
    <source>
        <dbReference type="EMBL" id="GIY28071.1"/>
    </source>
</evidence>
<comment type="caution">
    <text evidence="2">The sequence shown here is derived from an EMBL/GenBank/DDBJ whole genome shotgun (WGS) entry which is preliminary data.</text>
</comment>
<sequence length="76" mass="8635">MISNIINFLLLYINESHDILVYATTNSPPNDEEKYFVVFVVVTNPSWSSSGVPAPRVREHPGSRRKEEGLPQPPPW</sequence>
<proteinExistence type="predicted"/>
<organism evidence="2 3">
    <name type="scientific">Caerostris darwini</name>
    <dbReference type="NCBI Taxonomy" id="1538125"/>
    <lineage>
        <taxon>Eukaryota</taxon>
        <taxon>Metazoa</taxon>
        <taxon>Ecdysozoa</taxon>
        <taxon>Arthropoda</taxon>
        <taxon>Chelicerata</taxon>
        <taxon>Arachnida</taxon>
        <taxon>Araneae</taxon>
        <taxon>Araneomorphae</taxon>
        <taxon>Entelegynae</taxon>
        <taxon>Araneoidea</taxon>
        <taxon>Araneidae</taxon>
        <taxon>Caerostris</taxon>
    </lineage>
</organism>
<feature type="compositionally biased region" description="Basic and acidic residues" evidence="1">
    <location>
        <begin position="56"/>
        <end position="69"/>
    </location>
</feature>
<name>A0AAV4S4T2_9ARAC</name>
<evidence type="ECO:0000256" key="1">
    <source>
        <dbReference type="SAM" id="MobiDB-lite"/>
    </source>
</evidence>
<gene>
    <name evidence="2" type="ORF">CDAR_503521</name>
</gene>
<dbReference type="Proteomes" id="UP001054837">
    <property type="component" value="Unassembled WGS sequence"/>
</dbReference>